<dbReference type="AlphaFoldDB" id="A0A3S0XVR2"/>
<dbReference type="Proteomes" id="UP000268857">
    <property type="component" value="Unassembled WGS sequence"/>
</dbReference>
<dbReference type="EMBL" id="RSCJ01000009">
    <property type="protein sequence ID" value="RUR81856.1"/>
    <property type="molecule type" value="Genomic_DNA"/>
</dbReference>
<organism evidence="3 4">
    <name type="scientific">Chlorogloeopsis fritschii PCC 6912</name>
    <dbReference type="NCBI Taxonomy" id="211165"/>
    <lineage>
        <taxon>Bacteria</taxon>
        <taxon>Bacillati</taxon>
        <taxon>Cyanobacteriota</taxon>
        <taxon>Cyanophyceae</taxon>
        <taxon>Nostocales</taxon>
        <taxon>Chlorogloeopsidaceae</taxon>
        <taxon>Chlorogloeopsis</taxon>
    </lineage>
</organism>
<keyword evidence="4" id="KW-1185">Reference proteome</keyword>
<keyword evidence="1" id="KW-0812">Transmembrane</keyword>
<feature type="transmembrane region" description="Helical" evidence="1">
    <location>
        <begin position="197"/>
        <end position="214"/>
    </location>
</feature>
<feature type="transmembrane region" description="Helical" evidence="1">
    <location>
        <begin position="356"/>
        <end position="373"/>
    </location>
</feature>
<reference evidence="3 4" key="1">
    <citation type="journal article" date="2019" name="Genome Biol. Evol.">
        <title>Day and night: Metabolic profiles and evolutionary relationships of six axenic non-marine cyanobacteria.</title>
        <authorList>
            <person name="Will S.E."/>
            <person name="Henke P."/>
            <person name="Boedeker C."/>
            <person name="Huang S."/>
            <person name="Brinkmann H."/>
            <person name="Rohde M."/>
            <person name="Jarek M."/>
            <person name="Friedl T."/>
            <person name="Seufert S."/>
            <person name="Schumacher M."/>
            <person name="Overmann J."/>
            <person name="Neumann-Schaal M."/>
            <person name="Petersen J."/>
        </authorList>
    </citation>
    <scope>NUCLEOTIDE SEQUENCE [LARGE SCALE GENOMIC DNA]</scope>
    <source>
        <strain evidence="3 4">PCC 6912</strain>
    </source>
</reference>
<evidence type="ECO:0000313" key="4">
    <source>
        <dbReference type="Proteomes" id="UP000268857"/>
    </source>
</evidence>
<feature type="transmembrane region" description="Helical" evidence="1">
    <location>
        <begin position="6"/>
        <end position="39"/>
    </location>
</feature>
<keyword evidence="1" id="KW-1133">Transmembrane helix</keyword>
<comment type="caution">
    <text evidence="3">The sequence shown here is derived from an EMBL/GenBank/DDBJ whole genome shotgun (WGS) entry which is preliminary data.</text>
</comment>
<feature type="transmembrane region" description="Helical" evidence="1">
    <location>
        <begin position="272"/>
        <end position="291"/>
    </location>
</feature>
<feature type="transmembrane region" description="Helical" evidence="1">
    <location>
        <begin position="96"/>
        <end position="122"/>
    </location>
</feature>
<feature type="transmembrane region" description="Helical" evidence="1">
    <location>
        <begin position="411"/>
        <end position="429"/>
    </location>
</feature>
<keyword evidence="1" id="KW-0472">Membrane</keyword>
<evidence type="ECO:0000313" key="3">
    <source>
        <dbReference type="EMBL" id="RUR81856.1"/>
    </source>
</evidence>
<dbReference type="Pfam" id="PF26626">
    <property type="entry name" value="DUF8201"/>
    <property type="match status" value="1"/>
</dbReference>
<evidence type="ECO:0000259" key="2">
    <source>
        <dbReference type="Pfam" id="PF26626"/>
    </source>
</evidence>
<feature type="transmembrane region" description="Helical" evidence="1">
    <location>
        <begin position="234"/>
        <end position="260"/>
    </location>
</feature>
<feature type="transmembrane region" description="Helical" evidence="1">
    <location>
        <begin position="51"/>
        <end position="76"/>
    </location>
</feature>
<feature type="transmembrane region" description="Helical" evidence="1">
    <location>
        <begin position="164"/>
        <end position="185"/>
    </location>
</feature>
<dbReference type="InterPro" id="IPR058065">
    <property type="entry name" value="LIC_10190-like"/>
</dbReference>
<protein>
    <recommendedName>
        <fullName evidence="2">DUF8201 domain-containing protein</fullName>
    </recommendedName>
</protein>
<dbReference type="STRING" id="211165.GCA_000317285_04241"/>
<feature type="domain" description="DUF8201" evidence="2">
    <location>
        <begin position="5"/>
        <end position="413"/>
    </location>
</feature>
<feature type="transmembrane region" description="Helical" evidence="1">
    <location>
        <begin position="134"/>
        <end position="152"/>
    </location>
</feature>
<evidence type="ECO:0000256" key="1">
    <source>
        <dbReference type="SAM" id="Phobius"/>
    </source>
</evidence>
<dbReference type="InterPro" id="IPR058514">
    <property type="entry name" value="DUF8201"/>
</dbReference>
<proteinExistence type="predicted"/>
<sequence length="530" mass="58371">MAAEWLGMIVLSICLLAVSLVLPLSSLTGILVAVTLCGVSFVSRRTRIEVVALLKASSWQLVLSYIGLAIAVAAFTNRQVTWIDTGLYHYSVIQWLHQYGTVTGVALIFSNLGFTSSWFALAAPFNPPSLEARVSAVTNGFIFLLAILHFLACLRHSIKGKALFSDWFALAFLGLLLPFTLLYNLFREILISPSPDLPTGLLIGIGCWAILVVSNPQSSTLPDSKNLGNGNAQAVPLILSVGALTIKLTAIPLMLVTSLFYAVHHRRSITKLCIGGAIALVLLAPMLAAGIKASSCPLYPSSIFCLDLPWLPDAQNINQVAQGTHGWSNWYGKPPEGRNRWLWLLLTWLNSERPNQVMVAVVIATIVGMIITFKSFRKIPIKGKYWIVAIEVLGFLFLMMTAPFFRFALPYLLLIPSLLIAIYAQSLLSQSVSMVSKYSQPSAIAFSLAFIAAIVAIFTQTHTTSQWLLPPAMQRVPVIQRRVNDIVYFYPLNKKLCWATELPCGFEIEPNVRLRDRDRGIAGGFIYTKD</sequence>
<feature type="transmembrane region" description="Helical" evidence="1">
    <location>
        <begin position="441"/>
        <end position="459"/>
    </location>
</feature>
<feature type="transmembrane region" description="Helical" evidence="1">
    <location>
        <begin position="385"/>
        <end position="405"/>
    </location>
</feature>
<gene>
    <name evidence="3" type="ORF">PCC6912_27250</name>
</gene>
<name>A0A3S0XVR2_CHLFR</name>
<dbReference type="NCBIfam" id="NF047510">
    <property type="entry name" value="LIC_10190_fam"/>
    <property type="match status" value="1"/>
</dbReference>
<accession>A0A3S0XVR2</accession>